<gene>
    <name evidence="1" type="ORF">Q428_13430</name>
</gene>
<dbReference type="InterPro" id="IPR037208">
    <property type="entry name" value="Spo0E-like_sf"/>
</dbReference>
<dbReference type="GO" id="GO:0046983">
    <property type="term" value="F:protein dimerization activity"/>
    <property type="evidence" value="ECO:0007669"/>
    <property type="project" value="InterPro"/>
</dbReference>
<comment type="caution">
    <text evidence="1">The sequence shown here is derived from an EMBL/GenBank/DDBJ whole genome shotgun (WGS) entry which is preliminary data.</text>
</comment>
<dbReference type="Pfam" id="PF09388">
    <property type="entry name" value="SpoOE-like"/>
    <property type="match status" value="1"/>
</dbReference>
<organism evidence="1 2">
    <name type="scientific">Fervidicella metallireducens AeB</name>
    <dbReference type="NCBI Taxonomy" id="1403537"/>
    <lineage>
        <taxon>Bacteria</taxon>
        <taxon>Bacillati</taxon>
        <taxon>Bacillota</taxon>
        <taxon>Clostridia</taxon>
        <taxon>Eubacteriales</taxon>
        <taxon>Clostridiaceae</taxon>
        <taxon>Fervidicella</taxon>
    </lineage>
</organism>
<dbReference type="GO" id="GO:0043937">
    <property type="term" value="P:regulation of sporulation"/>
    <property type="evidence" value="ECO:0007669"/>
    <property type="project" value="InterPro"/>
</dbReference>
<keyword evidence="2" id="KW-1185">Reference proteome</keyword>
<dbReference type="SUPFAM" id="SSF140500">
    <property type="entry name" value="BAS1536-like"/>
    <property type="match status" value="1"/>
</dbReference>
<evidence type="ECO:0000313" key="1">
    <source>
        <dbReference type="EMBL" id="EYE87419.1"/>
    </source>
</evidence>
<proteinExistence type="predicted"/>
<evidence type="ECO:0008006" key="3">
    <source>
        <dbReference type="Google" id="ProtNLM"/>
    </source>
</evidence>
<dbReference type="Gene3D" id="4.10.280.10">
    <property type="entry name" value="Helix-loop-helix DNA-binding domain"/>
    <property type="match status" value="1"/>
</dbReference>
<dbReference type="InterPro" id="IPR018540">
    <property type="entry name" value="Spo0E-like"/>
</dbReference>
<dbReference type="EMBL" id="AZQP01000058">
    <property type="protein sequence ID" value="EYE87419.1"/>
    <property type="molecule type" value="Genomic_DNA"/>
</dbReference>
<dbReference type="RefSeq" id="WP_084478356.1">
    <property type="nucleotide sequence ID" value="NZ_AZQP01000058.1"/>
</dbReference>
<protein>
    <recommendedName>
        <fullName evidence="3">Sporulation protein Spo0E</fullName>
    </recommendedName>
</protein>
<name>A0A017RSH3_9CLOT</name>
<sequence>MIDEVKTKIDTLSHRLNTMLSSGIKNVNYAEVLKVSQELDKLILVYTKLTLSPLKR</sequence>
<dbReference type="Proteomes" id="UP000019681">
    <property type="component" value="Unassembled WGS sequence"/>
</dbReference>
<evidence type="ECO:0000313" key="2">
    <source>
        <dbReference type="Proteomes" id="UP000019681"/>
    </source>
</evidence>
<dbReference type="InterPro" id="IPR036638">
    <property type="entry name" value="HLH_DNA-bd_sf"/>
</dbReference>
<accession>A0A017RSH3</accession>
<dbReference type="OrthoDB" id="2680637at2"/>
<reference evidence="1 2" key="1">
    <citation type="journal article" date="2014" name="Genome Announc.">
        <title>Draft Genome Sequence of Fervidicella metallireducens Strain AeBT, an Iron-Reducing Thermoanaerobe from the Great Artesian Basin.</title>
        <authorList>
            <person name="Patel B.K."/>
        </authorList>
    </citation>
    <scope>NUCLEOTIDE SEQUENCE [LARGE SCALE GENOMIC DNA]</scope>
    <source>
        <strain evidence="1 2">AeB</strain>
    </source>
</reference>
<dbReference type="AlphaFoldDB" id="A0A017RSH3"/>